<keyword evidence="8" id="KW-0862">Zinc</keyword>
<dbReference type="InterPro" id="IPR045085">
    <property type="entry name" value="HLD_clamp_pol_III_gamma_tau"/>
</dbReference>
<dbReference type="EC" id="2.7.7.7" evidence="2"/>
<feature type="region of interest" description="Disordered" evidence="12">
    <location>
        <begin position="373"/>
        <end position="392"/>
    </location>
</feature>
<dbReference type="Gene3D" id="3.40.50.300">
    <property type="entry name" value="P-loop containing nucleotide triphosphate hydrolases"/>
    <property type="match status" value="1"/>
</dbReference>
<dbReference type="InterPro" id="IPR022754">
    <property type="entry name" value="DNA_pol_III_gamma-3"/>
</dbReference>
<sequence>MAYLALYRAWRPRRFAEVVGQEKTVTALRNAVREGKLSHAYLFSGPRGTGKTSIAKIIAKAVNCENLSEGEPCNQCSSCQDINNGNFMDVIEIDAASNRGIDEIRDLREKVRVLPAQGKNKVYIIDEVHMLTTEAFNALLKTIEEPPDAVIFILATTESHKIPATIRSRCQVYNFRRLTTAEITERLSDVAANDGIILEPEALLLLARRANGGMRDALSMLDQIYSYKGNNSISKQDVLEVMGLVDDAFMAQLIAAVLSQDTPSIIGILGTAFSQGKEAQQLAREASMFLRDFLLYLVAGKEADLVVAGEESQAFFEQQKSQINMQNLLRALRIMMDTADKLRFSEGQKYLLEIAFMEIATLFSEEKSAQPSFLEEKKPKKKADPRAKASSNEAQDALWNKILAAVKEKKIPTHALLVQGKLLGIKDDTVYIAYKKGYKFHKERMEERGNREILGQALKEIMGRDIESQFIFLDDDQYNDIIVKKALEFFGEELVEIKD</sequence>
<evidence type="ECO:0000256" key="11">
    <source>
        <dbReference type="ARBA" id="ARBA00049244"/>
    </source>
</evidence>
<dbReference type="PANTHER" id="PTHR11669:SF0">
    <property type="entry name" value="PROTEIN STICHEL-LIKE 2"/>
    <property type="match status" value="1"/>
</dbReference>
<dbReference type="Pfam" id="PF12169">
    <property type="entry name" value="DNA_pol3_gamma3"/>
    <property type="match status" value="1"/>
</dbReference>
<keyword evidence="15" id="KW-1185">Reference proteome</keyword>
<evidence type="ECO:0000259" key="13">
    <source>
        <dbReference type="SMART" id="SM00382"/>
    </source>
</evidence>
<dbReference type="GO" id="GO:0009360">
    <property type="term" value="C:DNA polymerase III complex"/>
    <property type="evidence" value="ECO:0007669"/>
    <property type="project" value="InterPro"/>
</dbReference>
<dbReference type="InterPro" id="IPR003593">
    <property type="entry name" value="AAA+_ATPase"/>
</dbReference>
<dbReference type="Proteomes" id="UP000001968">
    <property type="component" value="Chromosome"/>
</dbReference>
<protein>
    <recommendedName>
        <fullName evidence="2">DNA-directed DNA polymerase</fullName>
        <ecNumber evidence="2">2.7.7.7</ecNumber>
    </recommendedName>
</protein>
<dbReference type="CDD" id="cd00009">
    <property type="entry name" value="AAA"/>
    <property type="match status" value="1"/>
</dbReference>
<dbReference type="Pfam" id="PF13177">
    <property type="entry name" value="DNA_pol3_delta2"/>
    <property type="match status" value="1"/>
</dbReference>
<dbReference type="KEGG" id="swo:Swol_0030"/>
<dbReference type="NCBIfam" id="NF004046">
    <property type="entry name" value="PRK05563.1"/>
    <property type="match status" value="1"/>
</dbReference>
<keyword evidence="6" id="KW-0479">Metal-binding</keyword>
<evidence type="ECO:0000256" key="5">
    <source>
        <dbReference type="ARBA" id="ARBA00022705"/>
    </source>
</evidence>
<evidence type="ECO:0000313" key="15">
    <source>
        <dbReference type="Proteomes" id="UP000001968"/>
    </source>
</evidence>
<dbReference type="Pfam" id="PF20964">
    <property type="entry name" value="DnaX_C"/>
    <property type="match status" value="1"/>
</dbReference>
<dbReference type="GO" id="GO:0003887">
    <property type="term" value="F:DNA-directed DNA polymerase activity"/>
    <property type="evidence" value="ECO:0007669"/>
    <property type="project" value="UniProtKB-KW"/>
</dbReference>
<evidence type="ECO:0000256" key="6">
    <source>
        <dbReference type="ARBA" id="ARBA00022723"/>
    </source>
</evidence>
<dbReference type="Pfam" id="PF22608">
    <property type="entry name" value="DNAX_ATPase_lid"/>
    <property type="match status" value="1"/>
</dbReference>
<dbReference type="AlphaFoldDB" id="Q0B0W5"/>
<dbReference type="HOGENOM" id="CLU_006229_0_8_9"/>
<evidence type="ECO:0000256" key="9">
    <source>
        <dbReference type="ARBA" id="ARBA00022840"/>
    </source>
</evidence>
<gene>
    <name evidence="14" type="ordered locus">Swol_0030</name>
</gene>
<dbReference type="InterPro" id="IPR050238">
    <property type="entry name" value="DNA_Rep/Repair_Clamp_Loader"/>
</dbReference>
<feature type="compositionally biased region" description="Basic and acidic residues" evidence="12">
    <location>
        <begin position="373"/>
        <end position="387"/>
    </location>
</feature>
<reference evidence="15" key="1">
    <citation type="journal article" date="2010" name="Environ. Microbiol.">
        <title>The genome of Syntrophomonas wolfei: new insights into syntrophic metabolism and biohydrogen production.</title>
        <authorList>
            <person name="Sieber J.R."/>
            <person name="Sims D.R."/>
            <person name="Han C."/>
            <person name="Kim E."/>
            <person name="Lykidis A."/>
            <person name="Lapidus A.L."/>
            <person name="McDonnald E."/>
            <person name="Rohlin L."/>
            <person name="Culley D.E."/>
            <person name="Gunsalus R."/>
            <person name="McInerney M.J."/>
        </authorList>
    </citation>
    <scope>NUCLEOTIDE SEQUENCE [LARGE SCALE GENOMIC DNA]</scope>
    <source>
        <strain evidence="15">DSM 2245B / Goettingen</strain>
    </source>
</reference>
<dbReference type="STRING" id="335541.Swol_0030"/>
<feature type="domain" description="AAA+ ATPase" evidence="13">
    <location>
        <begin position="37"/>
        <end position="178"/>
    </location>
</feature>
<evidence type="ECO:0000256" key="4">
    <source>
        <dbReference type="ARBA" id="ARBA00022695"/>
    </source>
</evidence>
<dbReference type="eggNOG" id="COG2812">
    <property type="taxonomic scope" value="Bacteria"/>
</dbReference>
<dbReference type="Gene3D" id="1.20.272.10">
    <property type="match status" value="1"/>
</dbReference>
<dbReference type="Gene3D" id="1.10.8.60">
    <property type="match status" value="1"/>
</dbReference>
<evidence type="ECO:0000256" key="3">
    <source>
        <dbReference type="ARBA" id="ARBA00022679"/>
    </source>
</evidence>
<dbReference type="PANTHER" id="PTHR11669">
    <property type="entry name" value="REPLICATION FACTOR C / DNA POLYMERASE III GAMMA-TAU SUBUNIT"/>
    <property type="match status" value="1"/>
</dbReference>
<evidence type="ECO:0000256" key="8">
    <source>
        <dbReference type="ARBA" id="ARBA00022833"/>
    </source>
</evidence>
<keyword evidence="9" id="KW-0067">ATP-binding</keyword>
<dbReference type="PRINTS" id="PR00300">
    <property type="entry name" value="CLPPROTEASEA"/>
</dbReference>
<dbReference type="NCBIfam" id="TIGR02397">
    <property type="entry name" value="dnaX_nterm"/>
    <property type="match status" value="1"/>
</dbReference>
<dbReference type="SUPFAM" id="SSF48019">
    <property type="entry name" value="post-AAA+ oligomerization domain-like"/>
    <property type="match status" value="1"/>
</dbReference>
<proteinExistence type="inferred from homology"/>
<dbReference type="EMBL" id="CP000448">
    <property type="protein sequence ID" value="ABI67389.1"/>
    <property type="molecule type" value="Genomic_DNA"/>
</dbReference>
<dbReference type="GO" id="GO:0005524">
    <property type="term" value="F:ATP binding"/>
    <property type="evidence" value="ECO:0007669"/>
    <property type="project" value="UniProtKB-KW"/>
</dbReference>
<keyword evidence="10 14" id="KW-0239">DNA-directed DNA polymerase</keyword>
<evidence type="ECO:0000256" key="7">
    <source>
        <dbReference type="ARBA" id="ARBA00022741"/>
    </source>
</evidence>
<evidence type="ECO:0000313" key="14">
    <source>
        <dbReference type="EMBL" id="ABI67389.1"/>
    </source>
</evidence>
<dbReference type="RefSeq" id="WP_011639500.1">
    <property type="nucleotide sequence ID" value="NC_008346.1"/>
</dbReference>
<dbReference type="InterPro" id="IPR012763">
    <property type="entry name" value="DNA_pol_III_sug/sutau_N"/>
</dbReference>
<dbReference type="InterPro" id="IPR048448">
    <property type="entry name" value="DnaX-like_C"/>
</dbReference>
<comment type="catalytic activity">
    <reaction evidence="11">
        <text>DNA(n) + a 2'-deoxyribonucleoside 5'-triphosphate = DNA(n+1) + diphosphate</text>
        <dbReference type="Rhea" id="RHEA:22508"/>
        <dbReference type="Rhea" id="RHEA-COMP:17339"/>
        <dbReference type="Rhea" id="RHEA-COMP:17340"/>
        <dbReference type="ChEBI" id="CHEBI:33019"/>
        <dbReference type="ChEBI" id="CHEBI:61560"/>
        <dbReference type="ChEBI" id="CHEBI:173112"/>
        <dbReference type="EC" id="2.7.7.7"/>
    </reaction>
</comment>
<dbReference type="InterPro" id="IPR027417">
    <property type="entry name" value="P-loop_NTPase"/>
</dbReference>
<organism evidence="14 15">
    <name type="scientific">Syntrophomonas wolfei subsp. wolfei (strain DSM 2245B / Goettingen)</name>
    <dbReference type="NCBI Taxonomy" id="335541"/>
    <lineage>
        <taxon>Bacteria</taxon>
        <taxon>Bacillati</taxon>
        <taxon>Bacillota</taxon>
        <taxon>Clostridia</taxon>
        <taxon>Eubacteriales</taxon>
        <taxon>Syntrophomonadaceae</taxon>
        <taxon>Syntrophomonas</taxon>
    </lineage>
</organism>
<keyword evidence="3 14" id="KW-0808">Transferase</keyword>
<dbReference type="SUPFAM" id="SSF52540">
    <property type="entry name" value="P-loop containing nucleoside triphosphate hydrolases"/>
    <property type="match status" value="1"/>
</dbReference>
<keyword evidence="5" id="KW-0235">DNA replication</keyword>
<evidence type="ECO:0000256" key="10">
    <source>
        <dbReference type="ARBA" id="ARBA00022932"/>
    </source>
</evidence>
<comment type="similarity">
    <text evidence="1">Belongs to the DnaX/STICHEL family.</text>
</comment>
<dbReference type="InterPro" id="IPR008921">
    <property type="entry name" value="DNA_pol3_clamp-load_cplx_C"/>
</dbReference>
<dbReference type="FunFam" id="3.40.50.300:FF:000014">
    <property type="entry name" value="DNA polymerase III subunit gamma/tau"/>
    <property type="match status" value="1"/>
</dbReference>
<evidence type="ECO:0000256" key="1">
    <source>
        <dbReference type="ARBA" id="ARBA00006360"/>
    </source>
</evidence>
<keyword evidence="7" id="KW-0547">Nucleotide-binding</keyword>
<dbReference type="GO" id="GO:0046872">
    <property type="term" value="F:metal ion binding"/>
    <property type="evidence" value="ECO:0007669"/>
    <property type="project" value="UniProtKB-KW"/>
</dbReference>
<dbReference type="GO" id="GO:0003677">
    <property type="term" value="F:DNA binding"/>
    <property type="evidence" value="ECO:0007669"/>
    <property type="project" value="InterPro"/>
</dbReference>
<dbReference type="FunFam" id="1.10.8.60:FF:000013">
    <property type="entry name" value="DNA polymerase III subunit gamma/tau"/>
    <property type="match status" value="1"/>
</dbReference>
<dbReference type="GO" id="GO:0006261">
    <property type="term" value="P:DNA-templated DNA replication"/>
    <property type="evidence" value="ECO:0007669"/>
    <property type="project" value="TreeGrafter"/>
</dbReference>
<accession>Q0B0W5</accession>
<dbReference type="SMART" id="SM00382">
    <property type="entry name" value="AAA"/>
    <property type="match status" value="1"/>
</dbReference>
<name>Q0B0W5_SYNWW</name>
<evidence type="ECO:0000256" key="2">
    <source>
        <dbReference type="ARBA" id="ARBA00012417"/>
    </source>
</evidence>
<evidence type="ECO:0000256" key="12">
    <source>
        <dbReference type="SAM" id="MobiDB-lite"/>
    </source>
</evidence>
<keyword evidence="4 14" id="KW-0548">Nucleotidyltransferase</keyword>
<dbReference type="InterPro" id="IPR001270">
    <property type="entry name" value="ClpA/B"/>
</dbReference>